<dbReference type="Gene3D" id="1.20.1250.20">
    <property type="entry name" value="MFS general substrate transporter like domains"/>
    <property type="match status" value="2"/>
</dbReference>
<keyword evidence="2" id="KW-0813">Transport</keyword>
<dbReference type="PANTHER" id="PTHR11662:SF399">
    <property type="entry name" value="FI19708P1-RELATED"/>
    <property type="match status" value="1"/>
</dbReference>
<reference evidence="10 11" key="1">
    <citation type="submission" date="2019-03" db="EMBL/GenBank/DDBJ databases">
        <title>Bacillus niacini sp. nov. a Nicotinate-Metabolizing Mesophile Isolated from Soil.</title>
        <authorList>
            <person name="Zhang G."/>
        </authorList>
    </citation>
    <scope>NUCLEOTIDE SEQUENCE [LARGE SCALE GENOMIC DNA]</scope>
    <source>
        <strain evidence="10 11">WN066</strain>
    </source>
</reference>
<feature type="transmembrane region" description="Helical" evidence="7">
    <location>
        <begin position="53"/>
        <end position="71"/>
    </location>
</feature>
<dbReference type="InterPro" id="IPR011701">
    <property type="entry name" value="MFS"/>
</dbReference>
<organism evidence="10 11">
    <name type="scientific">Bacillus salipaludis</name>
    <dbReference type="NCBI Taxonomy" id="2547811"/>
    <lineage>
        <taxon>Bacteria</taxon>
        <taxon>Bacillati</taxon>
        <taxon>Bacillota</taxon>
        <taxon>Bacilli</taxon>
        <taxon>Bacillales</taxon>
        <taxon>Bacillaceae</taxon>
        <taxon>Bacillus</taxon>
    </lineage>
</organism>
<gene>
    <name evidence="10" type="ORF">E2K98_07670</name>
    <name evidence="9" type="ORF">RCG21_12885</name>
</gene>
<dbReference type="InterPro" id="IPR000849">
    <property type="entry name" value="Sugar_P_transporter"/>
</dbReference>
<keyword evidence="5 7" id="KW-1133">Transmembrane helix</keyword>
<dbReference type="InterPro" id="IPR020846">
    <property type="entry name" value="MFS_dom"/>
</dbReference>
<evidence type="ECO:0000256" key="3">
    <source>
        <dbReference type="ARBA" id="ARBA00022475"/>
    </source>
</evidence>
<feature type="transmembrane region" description="Helical" evidence="7">
    <location>
        <begin position="295"/>
        <end position="314"/>
    </location>
</feature>
<dbReference type="AlphaFoldDB" id="A0A4R5VVR6"/>
<evidence type="ECO:0000313" key="12">
    <source>
        <dbReference type="Proteomes" id="UP001178888"/>
    </source>
</evidence>
<comment type="caution">
    <text evidence="10">The sequence shown here is derived from an EMBL/GenBank/DDBJ whole genome shotgun (WGS) entry which is preliminary data.</text>
</comment>
<reference evidence="9" key="2">
    <citation type="submission" date="2023-08" db="EMBL/GenBank/DDBJ databases">
        <title>Nitrogen cycling bacteria in agricultural field soils.</title>
        <authorList>
            <person name="Jang J."/>
        </authorList>
    </citation>
    <scope>NUCLEOTIDE SEQUENCE</scope>
    <source>
        <strain evidence="9">PS3-36</strain>
    </source>
</reference>
<dbReference type="EMBL" id="SMYO01000003">
    <property type="protein sequence ID" value="TDK63314.1"/>
    <property type="molecule type" value="Genomic_DNA"/>
</dbReference>
<proteinExistence type="predicted"/>
<feature type="transmembrane region" description="Helical" evidence="7">
    <location>
        <begin position="385"/>
        <end position="405"/>
    </location>
</feature>
<feature type="transmembrane region" description="Helical" evidence="7">
    <location>
        <begin position="112"/>
        <end position="133"/>
    </location>
</feature>
<dbReference type="EMBL" id="JAVGVR010000001">
    <property type="protein sequence ID" value="MDQ6597241.1"/>
    <property type="molecule type" value="Genomic_DNA"/>
</dbReference>
<dbReference type="PROSITE" id="PS50850">
    <property type="entry name" value="MFS"/>
    <property type="match status" value="1"/>
</dbReference>
<keyword evidence="4 7" id="KW-0812">Transmembrane</keyword>
<comment type="subcellular location">
    <subcellularLocation>
        <location evidence="1">Cell membrane</location>
        <topology evidence="1">Multi-pass membrane protein</topology>
    </subcellularLocation>
</comment>
<evidence type="ECO:0000256" key="7">
    <source>
        <dbReference type="SAM" id="Phobius"/>
    </source>
</evidence>
<keyword evidence="12" id="KW-1185">Reference proteome</keyword>
<feature type="transmembrane region" description="Helical" evidence="7">
    <location>
        <begin position="231"/>
        <end position="252"/>
    </location>
</feature>
<protein>
    <submittedName>
        <fullName evidence="10">MFS transporter</fullName>
    </submittedName>
</protein>
<evidence type="ECO:0000256" key="2">
    <source>
        <dbReference type="ARBA" id="ARBA00022448"/>
    </source>
</evidence>
<dbReference type="PANTHER" id="PTHR11662">
    <property type="entry name" value="SOLUTE CARRIER FAMILY 17"/>
    <property type="match status" value="1"/>
</dbReference>
<keyword evidence="3" id="KW-1003">Cell membrane</keyword>
<feature type="transmembrane region" description="Helical" evidence="7">
    <location>
        <begin position="267"/>
        <end position="288"/>
    </location>
</feature>
<dbReference type="SUPFAM" id="SSF103473">
    <property type="entry name" value="MFS general substrate transporter"/>
    <property type="match status" value="1"/>
</dbReference>
<dbReference type="RefSeq" id="WP_133333650.1">
    <property type="nucleotide sequence ID" value="NZ_JAVGVR010000001.1"/>
</dbReference>
<evidence type="ECO:0000313" key="9">
    <source>
        <dbReference type="EMBL" id="MDQ6597241.1"/>
    </source>
</evidence>
<accession>A0A4R5VVR6</accession>
<dbReference type="InterPro" id="IPR050382">
    <property type="entry name" value="MFS_Na/Anion_cotransporter"/>
</dbReference>
<feature type="transmembrane region" description="Helical" evidence="7">
    <location>
        <begin position="320"/>
        <end position="340"/>
    </location>
</feature>
<sequence>MFTNNKRWIYVAVPIFFFWFFGQIDKLGISIIQTDPGFLKDLGLTGADHNAKIGFLTFIFTVSYAISNIFWGFVIDKLGARKTAFIGITIWTITMIMGGLADSYGTFMTSRILLGIGEGIMIPVCGKLISNWFNRKEIGRAQASWISGNYLGPAIGALALSAIIASLHWHAAFFFLAFCNLLINIPLFIFLTRETPEQHPGISEKELKMIRENDSAESETIKQGFTQDFRYWVVFVGNLMASFIFYGISIWLPTYLIQAKHFERETMAGITSFAFIFALGFVLISGFLSDKTKRPNLLAVIWFGLCASFLWIAASSNSALLAGVCMALAIGTLGGIFHVTNMLTVKYSTPKTAGRAAGLMGFTNILGGFSSYIMGWMRDLAHGDFLPSIIMLIVVALIGMVVYMLSLRKESIEVAEIKTNQVIL</sequence>
<dbReference type="Pfam" id="PF07690">
    <property type="entry name" value="MFS_1"/>
    <property type="match status" value="1"/>
</dbReference>
<feature type="transmembrane region" description="Helical" evidence="7">
    <location>
        <begin position="145"/>
        <end position="165"/>
    </location>
</feature>
<evidence type="ECO:0000256" key="1">
    <source>
        <dbReference type="ARBA" id="ARBA00004651"/>
    </source>
</evidence>
<name>A0A4R5VVR6_9BACI</name>
<dbReference type="PIRSF" id="PIRSF002808">
    <property type="entry name" value="Hexose_phosphate_transp"/>
    <property type="match status" value="1"/>
</dbReference>
<dbReference type="Proteomes" id="UP000295132">
    <property type="component" value="Unassembled WGS sequence"/>
</dbReference>
<feature type="transmembrane region" description="Helical" evidence="7">
    <location>
        <begin position="7"/>
        <end position="33"/>
    </location>
</feature>
<feature type="transmembrane region" description="Helical" evidence="7">
    <location>
        <begin position="171"/>
        <end position="191"/>
    </location>
</feature>
<evidence type="ECO:0000256" key="6">
    <source>
        <dbReference type="ARBA" id="ARBA00023136"/>
    </source>
</evidence>
<dbReference type="GO" id="GO:0022857">
    <property type="term" value="F:transmembrane transporter activity"/>
    <property type="evidence" value="ECO:0007669"/>
    <property type="project" value="InterPro"/>
</dbReference>
<evidence type="ECO:0000259" key="8">
    <source>
        <dbReference type="PROSITE" id="PS50850"/>
    </source>
</evidence>
<dbReference type="Proteomes" id="UP001178888">
    <property type="component" value="Unassembled WGS sequence"/>
</dbReference>
<evidence type="ECO:0000313" key="10">
    <source>
        <dbReference type="EMBL" id="TDK63314.1"/>
    </source>
</evidence>
<dbReference type="GO" id="GO:0005886">
    <property type="term" value="C:plasma membrane"/>
    <property type="evidence" value="ECO:0007669"/>
    <property type="project" value="UniProtKB-SubCell"/>
</dbReference>
<evidence type="ECO:0000256" key="5">
    <source>
        <dbReference type="ARBA" id="ARBA00022989"/>
    </source>
</evidence>
<feature type="transmembrane region" description="Helical" evidence="7">
    <location>
        <begin position="83"/>
        <end position="100"/>
    </location>
</feature>
<keyword evidence="6 7" id="KW-0472">Membrane</keyword>
<dbReference type="InterPro" id="IPR036259">
    <property type="entry name" value="MFS_trans_sf"/>
</dbReference>
<feature type="domain" description="Major facilitator superfamily (MFS) profile" evidence="8">
    <location>
        <begin position="11"/>
        <end position="411"/>
    </location>
</feature>
<feature type="transmembrane region" description="Helical" evidence="7">
    <location>
        <begin position="352"/>
        <end position="373"/>
    </location>
</feature>
<evidence type="ECO:0000256" key="4">
    <source>
        <dbReference type="ARBA" id="ARBA00022692"/>
    </source>
</evidence>
<evidence type="ECO:0000313" key="11">
    <source>
        <dbReference type="Proteomes" id="UP000295132"/>
    </source>
</evidence>